<dbReference type="Proteomes" id="UP000735302">
    <property type="component" value="Unassembled WGS sequence"/>
</dbReference>
<dbReference type="Gene3D" id="3.30.420.10">
    <property type="entry name" value="Ribonuclease H-like superfamily/Ribonuclease H"/>
    <property type="match status" value="1"/>
</dbReference>
<protein>
    <submittedName>
        <fullName evidence="1">Transposable element tc3 transposase</fullName>
    </submittedName>
</protein>
<gene>
    <name evidence="1" type="ORF">PoB_007651500</name>
</gene>
<dbReference type="InterPro" id="IPR036397">
    <property type="entry name" value="RNaseH_sf"/>
</dbReference>
<proteinExistence type="predicted"/>
<dbReference type="GO" id="GO:0003676">
    <property type="term" value="F:nucleic acid binding"/>
    <property type="evidence" value="ECO:0007669"/>
    <property type="project" value="InterPro"/>
</dbReference>
<evidence type="ECO:0000313" key="2">
    <source>
        <dbReference type="Proteomes" id="UP000735302"/>
    </source>
</evidence>
<dbReference type="PANTHER" id="PTHR47326:SF1">
    <property type="entry name" value="HTH PSQ-TYPE DOMAIN-CONTAINING PROTEIN"/>
    <property type="match status" value="1"/>
</dbReference>
<name>A0AAV4E0Z2_9GAST</name>
<dbReference type="EMBL" id="BLXT01008557">
    <property type="protein sequence ID" value="GFO50010.1"/>
    <property type="molecule type" value="Genomic_DNA"/>
</dbReference>
<reference evidence="1 2" key="1">
    <citation type="journal article" date="2021" name="Elife">
        <title>Chloroplast acquisition without the gene transfer in kleptoplastic sea slugs, Plakobranchus ocellatus.</title>
        <authorList>
            <person name="Maeda T."/>
            <person name="Takahashi S."/>
            <person name="Yoshida T."/>
            <person name="Shimamura S."/>
            <person name="Takaki Y."/>
            <person name="Nagai Y."/>
            <person name="Toyoda A."/>
            <person name="Suzuki Y."/>
            <person name="Arimoto A."/>
            <person name="Ishii H."/>
            <person name="Satoh N."/>
            <person name="Nishiyama T."/>
            <person name="Hasebe M."/>
            <person name="Maruyama T."/>
            <person name="Minagawa J."/>
            <person name="Obokata J."/>
            <person name="Shigenobu S."/>
        </authorList>
    </citation>
    <scope>NUCLEOTIDE SEQUENCE [LARGE SCALE GENOMIC DNA]</scope>
</reference>
<evidence type="ECO:0000313" key="1">
    <source>
        <dbReference type="EMBL" id="GFO50010.1"/>
    </source>
</evidence>
<dbReference type="PANTHER" id="PTHR47326">
    <property type="entry name" value="TRANSPOSABLE ELEMENT TC3 TRANSPOSASE-LIKE PROTEIN"/>
    <property type="match status" value="1"/>
</dbReference>
<organism evidence="1 2">
    <name type="scientific">Plakobranchus ocellatus</name>
    <dbReference type="NCBI Taxonomy" id="259542"/>
    <lineage>
        <taxon>Eukaryota</taxon>
        <taxon>Metazoa</taxon>
        <taxon>Spiralia</taxon>
        <taxon>Lophotrochozoa</taxon>
        <taxon>Mollusca</taxon>
        <taxon>Gastropoda</taxon>
        <taxon>Heterobranchia</taxon>
        <taxon>Euthyneura</taxon>
        <taxon>Panpulmonata</taxon>
        <taxon>Sacoglossa</taxon>
        <taxon>Placobranchoidea</taxon>
        <taxon>Plakobranchidae</taxon>
        <taxon>Plakobranchus</taxon>
    </lineage>
</organism>
<accession>A0AAV4E0Z2</accession>
<dbReference type="AlphaFoldDB" id="A0AAV4E0Z2"/>
<keyword evidence="2" id="KW-1185">Reference proteome</keyword>
<comment type="caution">
    <text evidence="1">The sequence shown here is derived from an EMBL/GenBank/DDBJ whole genome shotgun (WGS) entry which is preliminary data.</text>
</comment>
<sequence>MAVLNKYWVSLGRRRGVVRASQWFQQDGATSNTANETIAWLRQRFEERLISRRCDVEWARTHQILTPPDFYLWGFLKDNVYQGNPQTIEELNMPSQQK</sequence>